<protein>
    <submittedName>
        <fullName evidence="2">Glutathione transferase</fullName>
    </submittedName>
</protein>
<reference evidence="2 3" key="1">
    <citation type="submission" date="2015-03" db="EMBL/GenBank/DDBJ databases">
        <authorList>
            <person name="Krishnan R."/>
            <person name="Midha S."/>
            <person name="Patil P.B."/>
            <person name="Rameshkumar N."/>
        </authorList>
    </citation>
    <scope>NUCLEOTIDE SEQUENCE [LARGE SCALE GENOMIC DNA]</scope>
    <source>
        <strain evidence="2 3">L1E11</strain>
    </source>
</reference>
<dbReference type="Proteomes" id="UP000248090">
    <property type="component" value="Unassembled WGS sequence"/>
</dbReference>
<evidence type="ECO:0000313" key="2">
    <source>
        <dbReference type="EMBL" id="PXF29586.1"/>
    </source>
</evidence>
<dbReference type="PANTHER" id="PTHR21366:SF14">
    <property type="entry name" value="GLYOXALASE DOMAIN-CONTAINING PROTEIN 5"/>
    <property type="match status" value="1"/>
</dbReference>
<feature type="domain" description="VOC" evidence="1">
    <location>
        <begin position="4"/>
        <end position="112"/>
    </location>
</feature>
<evidence type="ECO:0000313" key="3">
    <source>
        <dbReference type="Proteomes" id="UP000248090"/>
    </source>
</evidence>
<dbReference type="InterPro" id="IPR050383">
    <property type="entry name" value="GlyoxalaseI/FosfomycinResist"/>
</dbReference>
<dbReference type="RefSeq" id="WP_110189051.1">
    <property type="nucleotide sequence ID" value="NZ_CP177354.1"/>
</dbReference>
<dbReference type="GO" id="GO:0016740">
    <property type="term" value="F:transferase activity"/>
    <property type="evidence" value="ECO:0007669"/>
    <property type="project" value="UniProtKB-KW"/>
</dbReference>
<dbReference type="NCBIfam" id="NF000496">
    <property type="entry name" value="Fos_GSH"/>
    <property type="match status" value="1"/>
</dbReference>
<sequence>MPSGLNHVTLAVSDVQRSLAFYTEVLGCVPRVKWQRGAYLQLGELWLCLSLDQVCPAQDYTHYAFSIEAHELPGMRALLKERQVPLWKDNRSEGESLYFLDPDGHKLEVHVGDLHSRLAALRDQPYDGLEWLD</sequence>
<keyword evidence="3" id="KW-1185">Reference proteome</keyword>
<dbReference type="InterPro" id="IPR037523">
    <property type="entry name" value="VOC_core"/>
</dbReference>
<dbReference type="SUPFAM" id="SSF54593">
    <property type="entry name" value="Glyoxalase/Bleomycin resistance protein/Dihydroxybiphenyl dioxygenase"/>
    <property type="match status" value="1"/>
</dbReference>
<accession>A0ABX5LWB9</accession>
<dbReference type="PANTHER" id="PTHR21366">
    <property type="entry name" value="GLYOXALASE FAMILY PROTEIN"/>
    <property type="match status" value="1"/>
</dbReference>
<dbReference type="EMBL" id="LAPT01000106">
    <property type="protein sequence ID" value="PXF29586.1"/>
    <property type="molecule type" value="Genomic_DNA"/>
</dbReference>
<keyword evidence="2" id="KW-0808">Transferase</keyword>
<dbReference type="Pfam" id="PF00903">
    <property type="entry name" value="Glyoxalase"/>
    <property type="match status" value="1"/>
</dbReference>
<name>A0ABX5LWB9_9GAMM</name>
<proteinExistence type="predicted"/>
<evidence type="ECO:0000259" key="1">
    <source>
        <dbReference type="PROSITE" id="PS51819"/>
    </source>
</evidence>
<dbReference type="InterPro" id="IPR004360">
    <property type="entry name" value="Glyas_Fos-R_dOase_dom"/>
</dbReference>
<comment type="caution">
    <text evidence="2">The sequence shown here is derived from an EMBL/GenBank/DDBJ whole genome shotgun (WGS) entry which is preliminary data.</text>
</comment>
<organism evidence="2 3">
    <name type="scientific">Pokkaliibacter plantistimulans</name>
    <dbReference type="NCBI Taxonomy" id="1635171"/>
    <lineage>
        <taxon>Bacteria</taxon>
        <taxon>Pseudomonadati</taxon>
        <taxon>Pseudomonadota</taxon>
        <taxon>Gammaproteobacteria</taxon>
        <taxon>Oceanospirillales</taxon>
        <taxon>Balneatrichaceae</taxon>
        <taxon>Pokkaliibacter</taxon>
    </lineage>
</organism>
<dbReference type="InterPro" id="IPR029068">
    <property type="entry name" value="Glyas_Bleomycin-R_OHBP_Dase"/>
</dbReference>
<dbReference type="Gene3D" id="3.10.180.10">
    <property type="entry name" value="2,3-Dihydroxybiphenyl 1,2-Dioxygenase, domain 1"/>
    <property type="match status" value="1"/>
</dbReference>
<gene>
    <name evidence="2" type="ORF">WH50_19875</name>
</gene>
<dbReference type="PROSITE" id="PS51819">
    <property type="entry name" value="VOC"/>
    <property type="match status" value="1"/>
</dbReference>